<dbReference type="Proteomes" id="UP000224336">
    <property type="component" value="Segment"/>
</dbReference>
<proteinExistence type="predicted"/>
<sequence>MSDPHSSNTGEDLILGPEATSEEMYNAILRWVDKVTTILESGGGPGPGPSTGLKPILFQTGTLNPGDVVTYDLSKVITSMGDYTLATSIVDLKIIDPETTSPTSGKLISASASIGWDLDSSTGILNIRGYSLSVPITYYIRVDSPIKTADIPVYTP</sequence>
<evidence type="ECO:0000313" key="1">
    <source>
        <dbReference type="EMBL" id="ANM45001.1"/>
    </source>
</evidence>
<organism evidence="1 2">
    <name type="scientific">Pseudomonas phage KTN4</name>
    <dbReference type="NCBI Taxonomy" id="1862701"/>
    <lineage>
        <taxon>Viruses</taxon>
        <taxon>Duplodnaviria</taxon>
        <taxon>Heunggongvirae</taxon>
        <taxon>Uroviricota</taxon>
        <taxon>Caudoviricetes</taxon>
        <taxon>Chimalliviridae</taxon>
        <taxon>Phikzvirus</taxon>
        <taxon>Phikzvirus phiKZ</taxon>
    </lineage>
</organism>
<dbReference type="EMBL" id="KU521356">
    <property type="protein sequence ID" value="ANM45001.1"/>
    <property type="molecule type" value="Genomic_DNA"/>
</dbReference>
<protein>
    <submittedName>
        <fullName evidence="1">Structural protein</fullName>
    </submittedName>
</protein>
<accession>A0A192Y7N8</accession>
<gene>
    <name evidence="1" type="ORF">KTN4_243</name>
</gene>
<evidence type="ECO:0000313" key="2">
    <source>
        <dbReference type="Proteomes" id="UP000224336"/>
    </source>
</evidence>
<reference evidence="1 2" key="1">
    <citation type="journal article" date="2016" name="Sci. Rep.">
        <title>A proposed integrated approach for the preclinical evaluation of phage therapy in Pseudomonas infections.</title>
        <authorList>
            <person name="Danis-Wlodarczyk K."/>
            <person name="Vandenheuvel D."/>
            <person name="Jang H.B."/>
            <person name="Briers Y."/>
            <person name="Olszak T."/>
            <person name="Arabski M."/>
            <person name="Wasik S."/>
            <person name="Drabik M."/>
            <person name="Higgins G."/>
            <person name="Tyrrell J."/>
            <person name="Harvey B.J."/>
            <person name="Noben J.P."/>
            <person name="Lavigne R."/>
            <person name="Drulis-Kawa Z."/>
        </authorList>
    </citation>
    <scope>NUCLEOTIDE SEQUENCE [LARGE SCALE GENOMIC DNA]</scope>
</reference>
<name>A0A192Y7N8_9CAUD</name>